<dbReference type="Proteomes" id="UP000441523">
    <property type="component" value="Unassembled WGS sequence"/>
</dbReference>
<proteinExistence type="predicted"/>
<organism evidence="1 2">
    <name type="scientific">Methylobacterium planeticum</name>
    <dbReference type="NCBI Taxonomy" id="2615211"/>
    <lineage>
        <taxon>Bacteria</taxon>
        <taxon>Pseudomonadati</taxon>
        <taxon>Pseudomonadota</taxon>
        <taxon>Alphaproteobacteria</taxon>
        <taxon>Hyphomicrobiales</taxon>
        <taxon>Methylobacteriaceae</taxon>
        <taxon>Methylobacterium</taxon>
    </lineage>
</organism>
<keyword evidence="2" id="KW-1185">Reference proteome</keyword>
<gene>
    <name evidence="1" type="ORF">F6X51_10230</name>
</gene>
<dbReference type="RefSeq" id="WP_150963202.1">
    <property type="nucleotide sequence ID" value="NZ_VZZJ01000006.1"/>
</dbReference>
<sequence length="118" mass="13409">MPLIASDLPLDLVGDADYLRDVLLNMEWIRHRDDRRVRFCLRGEAGRPDYRTEYPQGHRLQNFPRHYDGRSHLLLGTAGGAPYADADFTAPLGWDDVLTLLKQALDQKHGRARVVEGG</sequence>
<name>A0A6N6MR06_9HYPH</name>
<reference evidence="1 2" key="1">
    <citation type="submission" date="2019-09" db="EMBL/GenBank/DDBJ databases">
        <title>YIM 132548 draft genome.</title>
        <authorList>
            <person name="Jiang L."/>
        </authorList>
    </citation>
    <scope>NUCLEOTIDE SEQUENCE [LARGE SCALE GENOMIC DNA]</scope>
    <source>
        <strain evidence="1 2">YIM 132548</strain>
    </source>
</reference>
<protein>
    <submittedName>
        <fullName evidence="1">Uncharacterized protein</fullName>
    </submittedName>
</protein>
<dbReference type="EMBL" id="VZZJ01000006">
    <property type="protein sequence ID" value="KAB1074084.1"/>
    <property type="molecule type" value="Genomic_DNA"/>
</dbReference>
<comment type="caution">
    <text evidence="1">The sequence shown here is derived from an EMBL/GenBank/DDBJ whole genome shotgun (WGS) entry which is preliminary data.</text>
</comment>
<evidence type="ECO:0000313" key="2">
    <source>
        <dbReference type="Proteomes" id="UP000441523"/>
    </source>
</evidence>
<accession>A0A6N6MR06</accession>
<evidence type="ECO:0000313" key="1">
    <source>
        <dbReference type="EMBL" id="KAB1074084.1"/>
    </source>
</evidence>
<dbReference type="AlphaFoldDB" id="A0A6N6MR06"/>